<gene>
    <name evidence="3" type="primary">rsmA</name>
    <name evidence="3" type="ORF">MPUL_22670</name>
</gene>
<evidence type="ECO:0000313" key="4">
    <source>
        <dbReference type="Proteomes" id="UP000467252"/>
    </source>
</evidence>
<feature type="transmembrane region" description="Helical" evidence="2">
    <location>
        <begin position="63"/>
        <end position="85"/>
    </location>
</feature>
<evidence type="ECO:0000313" key="3">
    <source>
        <dbReference type="EMBL" id="BBY81109.1"/>
    </source>
</evidence>
<sequence>MDHDDRDPAAARVRDELARLGRDQASAPEVHDSVTARVVAALRAAGAGPAHSVRRPRLRRLQVLGLVVGIGAALVGVVVGVAMLADTPPTSRDPGPTARSMTVSPSTPPIPLSDAEILALLDRPADYGPLADPKPLASCLDGLGYSAVTPLGAGPVDVGGRAGVLLLLPGETDRAVVAVVVPPTCTAAHTGLLASTTLHRP</sequence>
<keyword evidence="2" id="KW-0812">Transmembrane</keyword>
<accession>A0A7I7UKD8</accession>
<reference evidence="3 4" key="1">
    <citation type="journal article" date="2019" name="Emerg. Microbes Infect.">
        <title>Comprehensive subspecies identification of 175 nontuberculous mycobacteria species based on 7547 genomic profiles.</title>
        <authorList>
            <person name="Matsumoto Y."/>
            <person name="Kinjo T."/>
            <person name="Motooka D."/>
            <person name="Nabeya D."/>
            <person name="Jung N."/>
            <person name="Uechi K."/>
            <person name="Horii T."/>
            <person name="Iida T."/>
            <person name="Fujita J."/>
            <person name="Nakamura S."/>
        </authorList>
    </citation>
    <scope>NUCLEOTIDE SEQUENCE [LARGE SCALE GENOMIC DNA]</scope>
    <source>
        <strain evidence="3 4">JCM 6370</strain>
    </source>
</reference>
<dbReference type="EMBL" id="AP022599">
    <property type="protein sequence ID" value="BBY81109.1"/>
    <property type="molecule type" value="Genomic_DNA"/>
</dbReference>
<keyword evidence="2" id="KW-1133">Transmembrane helix</keyword>
<dbReference type="RefSeq" id="WP_163900290.1">
    <property type="nucleotide sequence ID" value="NZ_AP022599.1"/>
</dbReference>
<proteinExistence type="predicted"/>
<name>A0A7I7UKD8_MYCPV</name>
<dbReference type="AlphaFoldDB" id="A0A7I7UKD8"/>
<protein>
    <submittedName>
        <fullName evidence="3">Anti-sigma-M factor RsmA</fullName>
    </submittedName>
</protein>
<evidence type="ECO:0000256" key="1">
    <source>
        <dbReference type="SAM" id="MobiDB-lite"/>
    </source>
</evidence>
<keyword evidence="2" id="KW-0472">Membrane</keyword>
<feature type="region of interest" description="Disordered" evidence="1">
    <location>
        <begin position="87"/>
        <end position="108"/>
    </location>
</feature>
<organism evidence="3 4">
    <name type="scientific">Mycolicibacterium pulveris</name>
    <name type="common">Mycobacterium pulveris</name>
    <dbReference type="NCBI Taxonomy" id="36813"/>
    <lineage>
        <taxon>Bacteria</taxon>
        <taxon>Bacillati</taxon>
        <taxon>Actinomycetota</taxon>
        <taxon>Actinomycetes</taxon>
        <taxon>Mycobacteriales</taxon>
        <taxon>Mycobacteriaceae</taxon>
        <taxon>Mycolicibacterium</taxon>
    </lineage>
</organism>
<keyword evidence="4" id="KW-1185">Reference proteome</keyword>
<evidence type="ECO:0000256" key="2">
    <source>
        <dbReference type="SAM" id="Phobius"/>
    </source>
</evidence>
<dbReference type="Proteomes" id="UP000467252">
    <property type="component" value="Chromosome"/>
</dbReference>